<evidence type="ECO:0000313" key="3">
    <source>
        <dbReference type="Proteomes" id="UP000020561"/>
    </source>
</evidence>
<accession>X7ZP21</accession>
<comment type="caution">
    <text evidence="2">The sequence shown here is derived from an EMBL/GenBank/DDBJ whole genome shotgun (WGS) entry which is preliminary data.</text>
</comment>
<sequence length="108" mass="11569">MSDTWIAYISNGTSCSISVSTGPGVTRWTLMPSRSTSSASARAKAFMPAFDAEYAVRAGIGSCAADEEMKTNREPGPMRGSTAEVTTKQESRLAEMIVRHCSKVCLRA</sequence>
<feature type="region of interest" description="Disordered" evidence="1">
    <location>
        <begin position="68"/>
        <end position="88"/>
    </location>
</feature>
<dbReference type="Proteomes" id="UP000020561">
    <property type="component" value="Unassembled WGS sequence"/>
</dbReference>
<dbReference type="AlphaFoldDB" id="X7ZP21"/>
<organism evidence="2 3">
    <name type="scientific">Mycobacterium kansasii 662</name>
    <dbReference type="NCBI Taxonomy" id="1299326"/>
    <lineage>
        <taxon>Bacteria</taxon>
        <taxon>Bacillati</taxon>
        <taxon>Actinomycetota</taxon>
        <taxon>Actinomycetes</taxon>
        <taxon>Mycobacteriales</taxon>
        <taxon>Mycobacteriaceae</taxon>
        <taxon>Mycobacterium</taxon>
    </lineage>
</organism>
<protein>
    <submittedName>
        <fullName evidence="2">Uncharacterized protein</fullName>
    </submittedName>
</protein>
<evidence type="ECO:0000256" key="1">
    <source>
        <dbReference type="SAM" id="MobiDB-lite"/>
    </source>
</evidence>
<name>X7ZP21_MYCKA</name>
<reference evidence="2 3" key="1">
    <citation type="submission" date="2013-12" db="EMBL/GenBank/DDBJ databases">
        <authorList>
            <person name="Brown-Elliot B."/>
            <person name="Wallace R."/>
            <person name="Lenaerts A."/>
            <person name="Ordway D."/>
            <person name="DeGroote M.A."/>
            <person name="Parker T."/>
            <person name="Sizemore C."/>
            <person name="Tallon L.J."/>
            <person name="Sadzewicz L.K."/>
            <person name="Sengamalay N."/>
            <person name="Fraser C.M."/>
            <person name="Hine E."/>
            <person name="Shefchek K.A."/>
            <person name="Das S.P."/>
            <person name="Tettelin H."/>
        </authorList>
    </citation>
    <scope>NUCLEOTIDE SEQUENCE [LARGE SCALE GENOMIC DNA]</scope>
    <source>
        <strain evidence="2 3">662</strain>
    </source>
</reference>
<evidence type="ECO:0000313" key="2">
    <source>
        <dbReference type="EMBL" id="EUA20370.1"/>
    </source>
</evidence>
<proteinExistence type="predicted"/>
<gene>
    <name evidence="2" type="ORF">I545_2251</name>
</gene>
<dbReference type="EMBL" id="JAOA01000002">
    <property type="protein sequence ID" value="EUA20370.1"/>
    <property type="molecule type" value="Genomic_DNA"/>
</dbReference>
<dbReference type="PATRIC" id="fig|1299326.3.peg.2159"/>